<feature type="compositionally biased region" description="Basic and acidic residues" evidence="1">
    <location>
        <begin position="24"/>
        <end position="34"/>
    </location>
</feature>
<feature type="region of interest" description="Disordered" evidence="1">
    <location>
        <begin position="23"/>
        <end position="42"/>
    </location>
</feature>
<organism evidence="3 4">
    <name type="scientific">Pseudomonas plecoglossicida</name>
    <dbReference type="NCBI Taxonomy" id="70775"/>
    <lineage>
        <taxon>Bacteria</taxon>
        <taxon>Pseudomonadati</taxon>
        <taxon>Pseudomonadota</taxon>
        <taxon>Gammaproteobacteria</taxon>
        <taxon>Pseudomonadales</taxon>
        <taxon>Pseudomonadaceae</taxon>
        <taxon>Pseudomonas</taxon>
    </lineage>
</organism>
<evidence type="ECO:0000259" key="2">
    <source>
        <dbReference type="SMART" id="SM00943"/>
    </source>
</evidence>
<dbReference type="RefSeq" id="WP_016393231.1">
    <property type="nucleotide sequence ID" value="NZ_CP031146.1"/>
</dbReference>
<dbReference type="SMART" id="SM00943">
    <property type="entry name" value="Prim-Pol"/>
    <property type="match status" value="1"/>
</dbReference>
<evidence type="ECO:0000256" key="1">
    <source>
        <dbReference type="SAM" id="MobiDB-lite"/>
    </source>
</evidence>
<dbReference type="InterPro" id="IPR015330">
    <property type="entry name" value="DNA_primase/pol_bifunc_N"/>
</dbReference>
<feature type="domain" description="DNA primase/polymerase bifunctional N-terminal" evidence="2">
    <location>
        <begin position="9"/>
        <end position="184"/>
    </location>
</feature>
<dbReference type="Proteomes" id="UP000256503">
    <property type="component" value="Chromosome"/>
</dbReference>
<evidence type="ECO:0000313" key="4">
    <source>
        <dbReference type="Proteomes" id="UP000256503"/>
    </source>
</evidence>
<dbReference type="GeneID" id="49615476"/>
<dbReference type="Pfam" id="PF13481">
    <property type="entry name" value="AAA_25"/>
    <property type="match status" value="1"/>
</dbReference>
<name>A0AAD0VTW2_PSEDL</name>
<sequence>MDSDRDALIASYFAAGLALLDIPPDEHGQPRKGPEGASAKGWNLPKNAIRTHEVANRINGSHNIGVMHAYSDPPTCAIDIDDLDKARQWLAARGVDLDALLSAPDAVRISSGREGRAKLLYRLDAPLPQKKAKVGKKDIIDFRCGTDGGLTVQDVLPPSIHPDTGRPYVLEGDIGAIPPMPAKLLACWQGLLTLGKQANVELTLDLVSVDEAALAARLAAVQSEPNLKLLMEGKPPLWLKDQTRNGLDFALALTLHRLHFTPDQIAVCVANYAYGKLERHTDDRYISGILEKVCAPVSAAVLEPDSPNAISWQNLTLKDGAVTDDDLHKVDDPWPHAIYPSRPMGALAITGGANGIGKSTEVLSQELHIATGRDYWGLPVTQGRAIFISCEDPRRIIKTRMQAWLDALPEAERPSVERDVRKNFFFFGADETGGMQLTLKEFAKCEPSREAIELLVELGQGAVSITVETVAMLNGGDEMNTDFMQLALALKEVARRTGASVQAIHHISKEAVGKIPTIYSLRGASSLGDALRGATIMHELSDAQMRDLNITRIDGMPVMGLYNVKSSYAPCHAPIYIRRVPGPRFVQTDASESKAKENERGRLLQFLQKPENREGVSVRYLKDNCTKFRVEKRGIEDVLLKMEMLGSIVRVSSKDLGKAGPKHDIWMSIEPNEPD</sequence>
<protein>
    <recommendedName>
        <fullName evidence="2">DNA primase/polymerase bifunctional N-terminal domain-containing protein</fullName>
    </recommendedName>
</protein>
<dbReference type="Pfam" id="PF09250">
    <property type="entry name" value="Prim-Pol"/>
    <property type="match status" value="1"/>
</dbReference>
<dbReference type="SUPFAM" id="SSF52540">
    <property type="entry name" value="P-loop containing nucleoside triphosphate hydrolases"/>
    <property type="match status" value="1"/>
</dbReference>
<dbReference type="EMBL" id="CP031146">
    <property type="protein sequence ID" value="AXM97694.1"/>
    <property type="molecule type" value="Genomic_DNA"/>
</dbReference>
<evidence type="ECO:0000313" key="3">
    <source>
        <dbReference type="EMBL" id="AXM97694.1"/>
    </source>
</evidence>
<gene>
    <name evidence="3" type="ORF">DVB73_18815</name>
</gene>
<proteinExistence type="predicted"/>
<accession>A0AAD0VTW2</accession>
<dbReference type="Gene3D" id="3.40.50.300">
    <property type="entry name" value="P-loop containing nucleotide triphosphate hydrolases"/>
    <property type="match status" value="1"/>
</dbReference>
<dbReference type="InterPro" id="IPR027417">
    <property type="entry name" value="P-loop_NTPase"/>
</dbReference>
<dbReference type="AlphaFoldDB" id="A0AAD0VTW2"/>
<reference evidence="3 4" key="1">
    <citation type="submission" date="2018-07" db="EMBL/GenBank/DDBJ databases">
        <title>Complete genome sequence of a Pseudomonas plecoglossicida strain pathogenic to the marine fish, Larimichthys crocea.</title>
        <authorList>
            <person name="Tao Z."/>
        </authorList>
    </citation>
    <scope>NUCLEOTIDE SEQUENCE [LARGE SCALE GENOMIC DNA]</scope>
    <source>
        <strain evidence="3 4">XSDHY-P</strain>
    </source>
</reference>